<keyword evidence="3" id="KW-0489">Methyltransferase</keyword>
<dbReference type="OrthoDB" id="1018at2157"/>
<evidence type="ECO:0000313" key="3">
    <source>
        <dbReference type="EMBL" id="CQH52148.1"/>
    </source>
</evidence>
<evidence type="ECO:0000256" key="1">
    <source>
        <dbReference type="ARBA" id="ARBA00022679"/>
    </source>
</evidence>
<sequence length="258" mass="28386">MDAWQDDDALADQYADASNLAARQVLHARFSTADRSTHEWLFDQFDLPADAVVLSLGSGHGALWTANADRIPAGWDVTVTDSSAGMVMDAMEALEDVDREFDFDAVDARDIPYPDDTFDAVTAHFVLSHLTDADREQALREIRRVLKADGTLYAATTGTDDLAAVYDAAAEYGDRPADDGFALENGEAQLRERFANVERREFEHALRITKPEPVVAYLLSLPGFDGDAAFALEDAFRERIGDDAFEVERSVGLFVASE</sequence>
<proteinExistence type="predicted"/>
<protein>
    <submittedName>
        <fullName evidence="3">Probable S-adenosylmethionine-dependent methyltransferase</fullName>
        <ecNumber evidence="3">2.1.1.-</ecNumber>
    </submittedName>
</protein>
<dbReference type="GO" id="GO:0008168">
    <property type="term" value="F:methyltransferase activity"/>
    <property type="evidence" value="ECO:0007669"/>
    <property type="project" value="UniProtKB-KW"/>
</dbReference>
<evidence type="ECO:0000313" key="4">
    <source>
        <dbReference type="Proteomes" id="UP000066737"/>
    </source>
</evidence>
<reference evidence="4" key="1">
    <citation type="journal article" date="2016" name="Environ. Microbiol.">
        <title>The complete genome of a viable archaeum isolated from 123-million-year-old rock salt.</title>
        <authorList>
            <person name="Jaakkola S.T."/>
            <person name="Pfeiffer F."/>
            <person name="Ravantti J.J."/>
            <person name="Guo Q."/>
            <person name="Liu Y."/>
            <person name="Chen X."/>
            <person name="Ma H."/>
            <person name="Yang C."/>
            <person name="Oksanen H.M."/>
            <person name="Bamford D.H."/>
        </authorList>
    </citation>
    <scope>NUCLEOTIDE SEQUENCE</scope>
    <source>
        <strain evidence="4">JI20-1</strain>
    </source>
</reference>
<dbReference type="Gene3D" id="3.40.50.150">
    <property type="entry name" value="Vaccinia Virus protein VP39"/>
    <property type="match status" value="1"/>
</dbReference>
<dbReference type="AlphaFoldDB" id="A0A0U5H0Y0"/>
<dbReference type="STRING" id="1407499.HHUB_1812"/>
<dbReference type="KEGG" id="hhb:Hhub_1812"/>
<organism evidence="3 4">
    <name type="scientific">Halobacterium hubeiense</name>
    <dbReference type="NCBI Taxonomy" id="1407499"/>
    <lineage>
        <taxon>Archaea</taxon>
        <taxon>Methanobacteriati</taxon>
        <taxon>Methanobacteriota</taxon>
        <taxon>Stenosarchaea group</taxon>
        <taxon>Halobacteria</taxon>
        <taxon>Halobacteriales</taxon>
        <taxon>Halobacteriaceae</taxon>
        <taxon>Halobacterium</taxon>
    </lineage>
</organism>
<gene>
    <name evidence="3" type="ORF">HHUB_1812</name>
</gene>
<feature type="domain" description="Methyltransferase" evidence="2">
    <location>
        <begin position="53"/>
        <end position="150"/>
    </location>
</feature>
<name>A0A0U5H0Y0_9EURY</name>
<dbReference type="PANTHER" id="PTHR43861">
    <property type="entry name" value="TRANS-ACONITATE 2-METHYLTRANSFERASE-RELATED"/>
    <property type="match status" value="1"/>
</dbReference>
<dbReference type="InterPro" id="IPR041698">
    <property type="entry name" value="Methyltransf_25"/>
</dbReference>
<accession>A0A0U5H0Y0</accession>
<dbReference type="RefSeq" id="WP_059056288.1">
    <property type="nucleotide sequence ID" value="NZ_CEML01000002.1"/>
</dbReference>
<dbReference type="Proteomes" id="UP000066737">
    <property type="component" value="Chromosome I"/>
</dbReference>
<dbReference type="EMBL" id="LN831302">
    <property type="protein sequence ID" value="CQH52148.1"/>
    <property type="molecule type" value="Genomic_DNA"/>
</dbReference>
<keyword evidence="1 3" id="KW-0808">Transferase</keyword>
<keyword evidence="4" id="KW-1185">Reference proteome</keyword>
<dbReference type="CDD" id="cd02440">
    <property type="entry name" value="AdoMet_MTases"/>
    <property type="match status" value="1"/>
</dbReference>
<dbReference type="EC" id="2.1.1.-" evidence="3"/>
<dbReference type="GO" id="GO:0032259">
    <property type="term" value="P:methylation"/>
    <property type="evidence" value="ECO:0007669"/>
    <property type="project" value="UniProtKB-KW"/>
</dbReference>
<dbReference type="SUPFAM" id="SSF53335">
    <property type="entry name" value="S-adenosyl-L-methionine-dependent methyltransferases"/>
    <property type="match status" value="1"/>
</dbReference>
<dbReference type="Pfam" id="PF13649">
    <property type="entry name" value="Methyltransf_25"/>
    <property type="match status" value="1"/>
</dbReference>
<dbReference type="InterPro" id="IPR029063">
    <property type="entry name" value="SAM-dependent_MTases_sf"/>
</dbReference>
<dbReference type="GeneID" id="26658489"/>
<evidence type="ECO:0000259" key="2">
    <source>
        <dbReference type="Pfam" id="PF13649"/>
    </source>
</evidence>